<feature type="transmembrane region" description="Helical" evidence="6">
    <location>
        <begin position="212"/>
        <end position="230"/>
    </location>
</feature>
<dbReference type="Pfam" id="PF02361">
    <property type="entry name" value="CbiQ"/>
    <property type="match status" value="1"/>
</dbReference>
<comment type="subcellular location">
    <subcellularLocation>
        <location evidence="1">Membrane</location>
        <topology evidence="1">Multi-pass membrane protein</topology>
    </subcellularLocation>
</comment>
<dbReference type="InterPro" id="IPR051611">
    <property type="entry name" value="ECF_transporter_component"/>
</dbReference>
<dbReference type="PANTHER" id="PTHR34857:SF2">
    <property type="entry name" value="SLL0384 PROTEIN"/>
    <property type="match status" value="1"/>
</dbReference>
<comment type="caution">
    <text evidence="7">The sequence shown here is derived from an EMBL/GenBank/DDBJ whole genome shotgun (WGS) entry which is preliminary data.</text>
</comment>
<sequence length="231" mass="26424">MEKKYLKFDPRSKLAIVIFASFLLMFRVDWFVEVTFIFLMFILLWLNGGFKKGLILTSLYLIITVIDLKFFQEIKGPLTALFSFLLVANRLLIPPVMAATLASNNTKMSEWIAAMKKLRLPKVIIVPFSVVCRFFPVLIQDFKQIRNAMKFRGIGINSSDLIKHPLLTLECIIVPILVSVETTSLDLSAASLVRGLGSEDSGTSIYEVKFQVQDYIVFLVLIIFFCWEVFF</sequence>
<evidence type="ECO:0000256" key="6">
    <source>
        <dbReference type="SAM" id="Phobius"/>
    </source>
</evidence>
<keyword evidence="2" id="KW-1003">Cell membrane</keyword>
<evidence type="ECO:0000256" key="4">
    <source>
        <dbReference type="ARBA" id="ARBA00022989"/>
    </source>
</evidence>
<evidence type="ECO:0000256" key="2">
    <source>
        <dbReference type="ARBA" id="ARBA00022475"/>
    </source>
</evidence>
<dbReference type="InterPro" id="IPR003339">
    <property type="entry name" value="ABC/ECF_trnsptr_transmembrane"/>
</dbReference>
<dbReference type="GeneID" id="95580452"/>
<dbReference type="GO" id="GO:0005886">
    <property type="term" value="C:plasma membrane"/>
    <property type="evidence" value="ECO:0007669"/>
    <property type="project" value="UniProtKB-ARBA"/>
</dbReference>
<evidence type="ECO:0000313" key="7">
    <source>
        <dbReference type="EMBL" id="RSU16452.1"/>
    </source>
</evidence>
<feature type="transmembrane region" description="Helical" evidence="6">
    <location>
        <begin position="78"/>
        <end position="103"/>
    </location>
</feature>
<dbReference type="PANTHER" id="PTHR34857">
    <property type="entry name" value="SLL0384 PROTEIN"/>
    <property type="match status" value="1"/>
</dbReference>
<keyword evidence="8" id="KW-1185">Reference proteome</keyword>
<accession>A0A430B801</accession>
<keyword evidence="5 6" id="KW-0472">Membrane</keyword>
<feature type="transmembrane region" description="Helical" evidence="6">
    <location>
        <begin position="14"/>
        <end position="47"/>
    </location>
</feature>
<organism evidence="7 8">
    <name type="scientific">Vagococcus carniphilus</name>
    <dbReference type="NCBI Taxonomy" id="218144"/>
    <lineage>
        <taxon>Bacteria</taxon>
        <taxon>Bacillati</taxon>
        <taxon>Bacillota</taxon>
        <taxon>Bacilli</taxon>
        <taxon>Lactobacillales</taxon>
        <taxon>Enterococcaceae</taxon>
        <taxon>Vagococcus</taxon>
    </lineage>
</organism>
<proteinExistence type="predicted"/>
<feature type="transmembrane region" description="Helical" evidence="6">
    <location>
        <begin position="53"/>
        <end position="71"/>
    </location>
</feature>
<dbReference type="OrthoDB" id="3730291at2"/>
<reference evidence="7 8" key="1">
    <citation type="submission" date="2017-05" db="EMBL/GenBank/DDBJ databases">
        <title>Vagococcus spp. assemblies.</title>
        <authorList>
            <person name="Gulvik C.A."/>
        </authorList>
    </citation>
    <scope>NUCLEOTIDE SEQUENCE [LARGE SCALE GENOMIC DNA]</scope>
    <source>
        <strain evidence="7 8">SS1714</strain>
    </source>
</reference>
<protein>
    <submittedName>
        <fullName evidence="7">Cobalt ABC transporter permease</fullName>
    </submittedName>
</protein>
<evidence type="ECO:0000256" key="3">
    <source>
        <dbReference type="ARBA" id="ARBA00022692"/>
    </source>
</evidence>
<dbReference type="EMBL" id="NGKB01000002">
    <property type="protein sequence ID" value="RSU16452.1"/>
    <property type="molecule type" value="Genomic_DNA"/>
</dbReference>
<dbReference type="Proteomes" id="UP000288028">
    <property type="component" value="Unassembled WGS sequence"/>
</dbReference>
<dbReference type="RefSeq" id="WP_126791656.1">
    <property type="nucleotide sequence ID" value="NZ_CP060720.1"/>
</dbReference>
<dbReference type="AlphaFoldDB" id="A0A430B801"/>
<evidence type="ECO:0000313" key="8">
    <source>
        <dbReference type="Proteomes" id="UP000288028"/>
    </source>
</evidence>
<feature type="transmembrane region" description="Helical" evidence="6">
    <location>
        <begin position="123"/>
        <end position="142"/>
    </location>
</feature>
<dbReference type="CDD" id="cd16914">
    <property type="entry name" value="EcfT"/>
    <property type="match status" value="1"/>
</dbReference>
<keyword evidence="4 6" id="KW-1133">Transmembrane helix</keyword>
<evidence type="ECO:0000256" key="1">
    <source>
        <dbReference type="ARBA" id="ARBA00004141"/>
    </source>
</evidence>
<keyword evidence="3 6" id="KW-0812">Transmembrane</keyword>
<gene>
    <name evidence="7" type="ORF">CBF28_02680</name>
</gene>
<evidence type="ECO:0000256" key="5">
    <source>
        <dbReference type="ARBA" id="ARBA00023136"/>
    </source>
</evidence>
<name>A0A430B801_9ENTE</name>